<evidence type="ECO:0000313" key="3">
    <source>
        <dbReference type="EMBL" id="TCO57229.1"/>
    </source>
</evidence>
<gene>
    <name evidence="3" type="ORF">EV192_106706</name>
</gene>
<keyword evidence="4" id="KW-1185">Reference proteome</keyword>
<dbReference type="Pfam" id="PF12079">
    <property type="entry name" value="DUF3558"/>
    <property type="match status" value="1"/>
</dbReference>
<dbReference type="RefSeq" id="WP_132121102.1">
    <property type="nucleotide sequence ID" value="NZ_SLWS01000006.1"/>
</dbReference>
<feature type="compositionally biased region" description="Low complexity" evidence="1">
    <location>
        <begin position="22"/>
        <end position="44"/>
    </location>
</feature>
<accession>A0A4R2JKW4</accession>
<dbReference type="Proteomes" id="UP000295680">
    <property type="component" value="Unassembled WGS sequence"/>
</dbReference>
<organism evidence="3 4">
    <name type="scientific">Actinocrispum wychmicini</name>
    <dbReference type="NCBI Taxonomy" id="1213861"/>
    <lineage>
        <taxon>Bacteria</taxon>
        <taxon>Bacillati</taxon>
        <taxon>Actinomycetota</taxon>
        <taxon>Actinomycetes</taxon>
        <taxon>Pseudonocardiales</taxon>
        <taxon>Pseudonocardiaceae</taxon>
        <taxon>Actinocrispum</taxon>
    </lineage>
</organism>
<feature type="signal peptide" evidence="2">
    <location>
        <begin position="1"/>
        <end position="22"/>
    </location>
</feature>
<evidence type="ECO:0000256" key="1">
    <source>
        <dbReference type="SAM" id="MobiDB-lite"/>
    </source>
</evidence>
<feature type="region of interest" description="Disordered" evidence="1">
    <location>
        <begin position="18"/>
        <end position="57"/>
    </location>
</feature>
<feature type="chain" id="PRO_5020377302" evidence="2">
    <location>
        <begin position="23"/>
        <end position="194"/>
    </location>
</feature>
<name>A0A4R2JKW4_9PSEU</name>
<dbReference type="InterPro" id="IPR024520">
    <property type="entry name" value="DUF3558"/>
</dbReference>
<comment type="caution">
    <text evidence="3">The sequence shown here is derived from an EMBL/GenBank/DDBJ whole genome shotgun (WGS) entry which is preliminary data.</text>
</comment>
<reference evidence="3 4" key="1">
    <citation type="submission" date="2019-03" db="EMBL/GenBank/DDBJ databases">
        <title>Genomic Encyclopedia of Type Strains, Phase IV (KMG-IV): sequencing the most valuable type-strain genomes for metagenomic binning, comparative biology and taxonomic classification.</title>
        <authorList>
            <person name="Goeker M."/>
        </authorList>
    </citation>
    <scope>NUCLEOTIDE SEQUENCE [LARGE SCALE GENOMIC DNA]</scope>
    <source>
        <strain evidence="3 4">DSM 45934</strain>
    </source>
</reference>
<keyword evidence="2" id="KW-0732">Signal</keyword>
<evidence type="ECO:0000313" key="4">
    <source>
        <dbReference type="Proteomes" id="UP000295680"/>
    </source>
</evidence>
<evidence type="ECO:0000256" key="2">
    <source>
        <dbReference type="SAM" id="SignalP"/>
    </source>
</evidence>
<dbReference type="OrthoDB" id="3697620at2"/>
<protein>
    <submittedName>
        <fullName evidence="3">Uncharacterized protein DUF3558</fullName>
    </submittedName>
</protein>
<sequence>MIRIFVVVAVLLVAGCSRPADSTPSPSSVTPTTTTTSAPSSGTSQRPTTAPTAPRRLDLGKYTAKACDSLTRQQLAAIDLAEFQAQQLTSACRWSRGPETTFDVRFYPDTDPVALDYKDANNGSSPVFEPTDFDGFPAVRRQTASSPPVYNCNVAVATGPGQGFEIIALNTGSAVDWCTKVVSAGRYIVQNLGG</sequence>
<dbReference type="EMBL" id="SLWS01000006">
    <property type="protein sequence ID" value="TCO57229.1"/>
    <property type="molecule type" value="Genomic_DNA"/>
</dbReference>
<dbReference type="PROSITE" id="PS51257">
    <property type="entry name" value="PROKAR_LIPOPROTEIN"/>
    <property type="match status" value="1"/>
</dbReference>
<dbReference type="AlphaFoldDB" id="A0A4R2JKW4"/>
<proteinExistence type="predicted"/>